<dbReference type="Proteomes" id="UP000178666">
    <property type="component" value="Chromosome"/>
</dbReference>
<dbReference type="InterPro" id="IPR022300">
    <property type="entry name" value="PPK2-rel_1"/>
</dbReference>
<evidence type="ECO:0000256" key="1">
    <source>
        <dbReference type="ARBA" id="ARBA00022679"/>
    </source>
</evidence>
<reference evidence="4 6" key="2">
    <citation type="submission" date="2016-02" db="EMBL/GenBank/DDBJ databases">
        <title>Complete Genome Sequence of Propionibacterium acidipropionici ATCC 55737.</title>
        <authorList>
            <person name="Luna Flores C.H."/>
            <person name="Nielsen L.K."/>
            <person name="Marcellin E."/>
        </authorList>
    </citation>
    <scope>NUCLEOTIDE SEQUENCE [LARGE SCALE GENOMIC DNA]</scope>
    <source>
        <strain evidence="4 6">ATCC 55737</strain>
    </source>
</reference>
<dbReference type="EMBL" id="CP015970">
    <property type="protein sequence ID" value="AOZ46076.1"/>
    <property type="molecule type" value="Genomic_DNA"/>
</dbReference>
<evidence type="ECO:0000256" key="2">
    <source>
        <dbReference type="ARBA" id="ARBA00022777"/>
    </source>
</evidence>
<name>A0AAC9FBV5_9ACTN</name>
<dbReference type="PIRSF" id="PIRSF028756">
    <property type="entry name" value="PPK2_prd"/>
    <property type="match status" value="1"/>
</dbReference>
<evidence type="ECO:0000313" key="5">
    <source>
        <dbReference type="EMBL" id="AOZ46076.1"/>
    </source>
</evidence>
<evidence type="ECO:0000313" key="7">
    <source>
        <dbReference type="Proteomes" id="UP000178666"/>
    </source>
</evidence>
<keyword evidence="7" id="KW-1185">Reference proteome</keyword>
<accession>A0AAC9FBV5</accession>
<dbReference type="Pfam" id="PF03976">
    <property type="entry name" value="PPK2"/>
    <property type="match status" value="1"/>
</dbReference>
<keyword evidence="2" id="KW-0418">Kinase</keyword>
<proteinExistence type="predicted"/>
<dbReference type="NCBIfam" id="TIGR03709">
    <property type="entry name" value="PPK2_rel_1"/>
    <property type="match status" value="1"/>
</dbReference>
<dbReference type="SUPFAM" id="SSF52540">
    <property type="entry name" value="P-loop containing nucleoside triphosphate hydrolases"/>
    <property type="match status" value="1"/>
</dbReference>
<gene>
    <name evidence="5" type="ORF">A8L58_04380</name>
    <name evidence="4" type="ORF">AXH35_02915</name>
</gene>
<organism evidence="4 6">
    <name type="scientific">Acidipropionibacterium acidipropionici</name>
    <dbReference type="NCBI Taxonomy" id="1748"/>
    <lineage>
        <taxon>Bacteria</taxon>
        <taxon>Bacillati</taxon>
        <taxon>Actinomycetota</taxon>
        <taxon>Actinomycetes</taxon>
        <taxon>Propionibacteriales</taxon>
        <taxon>Propionibacteriaceae</taxon>
        <taxon>Acidipropionibacterium</taxon>
    </lineage>
</organism>
<dbReference type="Gene3D" id="3.40.50.300">
    <property type="entry name" value="P-loop containing nucleotide triphosphate hydrolases"/>
    <property type="match status" value="1"/>
</dbReference>
<dbReference type="PANTHER" id="PTHR34383:SF3">
    <property type="entry name" value="POLYPHOSPHATE:AMP PHOSPHOTRANSFERASE"/>
    <property type="match status" value="1"/>
</dbReference>
<reference evidence="5 7" key="1">
    <citation type="journal article" date="2016" name="Plant Dis.">
        <title>Improved production of propionic acid using genome shuffling.</title>
        <authorList>
            <person name="Luna-Flores C.H."/>
            <person name="Palfreyman R.W."/>
            <person name="Kromer J.O."/>
            <person name="Nielsen L.K."/>
            <person name="Marcellin E."/>
        </authorList>
    </citation>
    <scope>NUCLEOTIDE SEQUENCE [LARGE SCALE GENOMIC DNA]</scope>
    <source>
        <strain evidence="5 7">F3E8</strain>
    </source>
</reference>
<dbReference type="Proteomes" id="UP000075221">
    <property type="component" value="Chromosome"/>
</dbReference>
<dbReference type="GO" id="GO:0006797">
    <property type="term" value="P:polyphosphate metabolic process"/>
    <property type="evidence" value="ECO:0007669"/>
    <property type="project" value="InterPro"/>
</dbReference>
<evidence type="ECO:0000313" key="4">
    <source>
        <dbReference type="EMBL" id="AMS04586.1"/>
    </source>
</evidence>
<evidence type="ECO:0000313" key="6">
    <source>
        <dbReference type="Proteomes" id="UP000075221"/>
    </source>
</evidence>
<dbReference type="InterPro" id="IPR027417">
    <property type="entry name" value="P-loop_NTPase"/>
</dbReference>
<keyword evidence="1" id="KW-0808">Transferase</keyword>
<dbReference type="InterPro" id="IPR022488">
    <property type="entry name" value="PPK2-related"/>
</dbReference>
<evidence type="ECO:0000259" key="3">
    <source>
        <dbReference type="Pfam" id="PF03976"/>
    </source>
</evidence>
<protein>
    <submittedName>
        <fullName evidence="4">Phosphate--nucleotide phosphotransferase</fullName>
    </submittedName>
</protein>
<dbReference type="AlphaFoldDB" id="A0AAC9FBV5"/>
<dbReference type="InterPro" id="IPR016898">
    <property type="entry name" value="Polyphosphate_phosphotransfera"/>
</dbReference>
<dbReference type="GO" id="GO:0008976">
    <property type="term" value="F:polyphosphate kinase activity"/>
    <property type="evidence" value="ECO:0007669"/>
    <property type="project" value="InterPro"/>
</dbReference>
<dbReference type="PANTHER" id="PTHR34383">
    <property type="entry name" value="POLYPHOSPHATE:AMP PHOSPHOTRANSFERASE-RELATED"/>
    <property type="match status" value="1"/>
</dbReference>
<dbReference type="EMBL" id="CP014352">
    <property type="protein sequence ID" value="AMS04586.1"/>
    <property type="molecule type" value="Genomic_DNA"/>
</dbReference>
<dbReference type="RefSeq" id="WP_062819019.1">
    <property type="nucleotide sequence ID" value="NZ_CP014352.1"/>
</dbReference>
<feature type="domain" description="Polyphosphate kinase-2-related" evidence="3">
    <location>
        <begin position="45"/>
        <end position="264"/>
    </location>
</feature>
<sequence length="285" mass="32609">MDQHERILIGDLLRCPQGQVDVSSFDAAATPGARGGRKEAPAQMDELGAELSELQERLFARGRAEPQQARRMLVVLQGLDTAGKGGVVRHTFGLVDPQGIRLKAFKAPTPEELEHDFLWRIRRELPGPGMIGVFDRSHYEDVLAVRVNRLVEESVWRARFETINRFEAELAASGTHVVKCFLNVSKREQKERLAARLEDPAKYWKYSSSDLDTRSHWDGYMDAYGEVLQRTNPDIAPWYVIPADHKWYRNWAVARIMLETLRGMQLTWPPASFDVAEERRRVARS</sequence>